<evidence type="ECO:0000259" key="2">
    <source>
        <dbReference type="Pfam" id="PF04984"/>
    </source>
</evidence>
<dbReference type="Pfam" id="PF17482">
    <property type="entry name" value="Phage_sheath_1C"/>
    <property type="match status" value="1"/>
</dbReference>
<dbReference type="Pfam" id="PF04984">
    <property type="entry name" value="Phage_sheath_1"/>
    <property type="match status" value="1"/>
</dbReference>
<dbReference type="Proteomes" id="UP000514752">
    <property type="component" value="Chromosome"/>
</dbReference>
<dbReference type="InterPro" id="IPR007067">
    <property type="entry name" value="Tail_sheath"/>
</dbReference>
<accession>A0A7D7N8I5</accession>
<dbReference type="AlphaFoldDB" id="A0A7D7N8I5"/>
<proteinExistence type="inferred from homology"/>
<dbReference type="RefSeq" id="WP_182121755.1">
    <property type="nucleotide sequence ID" value="NZ_CP059567.1"/>
</dbReference>
<gene>
    <name evidence="4" type="ORF">H3L94_09075</name>
</gene>
<evidence type="ECO:0000313" key="4">
    <source>
        <dbReference type="EMBL" id="QMT39997.1"/>
    </source>
</evidence>
<evidence type="ECO:0000256" key="1">
    <source>
        <dbReference type="ARBA" id="ARBA00008005"/>
    </source>
</evidence>
<dbReference type="InterPro" id="IPR020287">
    <property type="entry name" value="Tail_sheath_C"/>
</dbReference>
<dbReference type="EMBL" id="CP059567">
    <property type="protein sequence ID" value="QMT39997.1"/>
    <property type="molecule type" value="Genomic_DNA"/>
</dbReference>
<reference evidence="4 5" key="1">
    <citation type="submission" date="2020-07" db="EMBL/GenBank/DDBJ databases">
        <title>Genomic diversity of species in the Neisseriaceae family.</title>
        <authorList>
            <person name="Vincent A.T."/>
            <person name="Bernet E."/>
            <person name="Veyrier F.J."/>
        </authorList>
    </citation>
    <scope>NUCLEOTIDE SEQUENCE [LARGE SCALE GENOMIC DNA]</scope>
    <source>
        <strain evidence="4 5">DSM 22244</strain>
    </source>
</reference>
<name>A0A7D7N8I5_9NEIS</name>
<dbReference type="KEGG" id="nsg:H3L94_09075"/>
<evidence type="ECO:0000313" key="5">
    <source>
        <dbReference type="Proteomes" id="UP000514752"/>
    </source>
</evidence>
<dbReference type="PIRSF" id="PIRSF007349">
    <property type="entry name" value="Tsp_L"/>
    <property type="match status" value="1"/>
</dbReference>
<dbReference type="InterPro" id="IPR035089">
    <property type="entry name" value="Phage_sheath_subtilisin"/>
</dbReference>
<feature type="domain" description="Tail sheath protein C-terminal" evidence="3">
    <location>
        <begin position="372"/>
        <end position="469"/>
    </location>
</feature>
<comment type="similarity">
    <text evidence="1">Belongs to the myoviridae tail sheath protein family.</text>
</comment>
<sequence>MASRNITFDKIPASTRKPGVYAEWNTKLAVRNLPTNRQRVVLIAQHTAAGLGAVSTLADVFSAAEVAERCGAGSQAHLMAEAAIKAYPYAALSLITLADHSGGVAATGTIALGGPATTQGVLRVSIANADTLTLGVAAGDTADKVATALKAAIDAKPELPVTAKASGGTVTLTAKNKGTEGNSIGISAAATAAGLTAQVTAMASGDANPDIQPALTAIVAEGHDIIACGIRDEANLIKLRTHLETVGSPMEKRWAIGIYGDTGSLSAATTQAGKLNHGQMVCAWYRGSPSLPCELAAAFAAVMASEEDPARPLNTLALSGIGVCASKDKTMRTEQENALYNGVAPVETSPDGSRAQIVRAITTYTKTANGTPDESLLDVTTVRTLIYVSKACIQRIALRFPRDKLSDKTPPRVRSELIDVLMRCEELEILEQVEPNLPKLIVERDLQNTGMLNCRIPADVVNGLHVVGMVMDLYL</sequence>
<organism evidence="4 5">
    <name type="scientific">Neisseria shayeganii</name>
    <dbReference type="NCBI Taxonomy" id="607712"/>
    <lineage>
        <taxon>Bacteria</taxon>
        <taxon>Pseudomonadati</taxon>
        <taxon>Pseudomonadota</taxon>
        <taxon>Betaproteobacteria</taxon>
        <taxon>Neisseriales</taxon>
        <taxon>Neisseriaceae</taxon>
        <taxon>Neisseria</taxon>
    </lineage>
</organism>
<protein>
    <submittedName>
        <fullName evidence="4">Phage tail sheath subtilisin-like domain-containing protein</fullName>
    </submittedName>
</protein>
<feature type="domain" description="Tail sheath protein subtilisin-like" evidence="2">
    <location>
        <begin position="208"/>
        <end position="363"/>
    </location>
</feature>
<evidence type="ECO:0000259" key="3">
    <source>
        <dbReference type="Pfam" id="PF17482"/>
    </source>
</evidence>